<feature type="compositionally biased region" description="Polar residues" evidence="1">
    <location>
        <begin position="538"/>
        <end position="563"/>
    </location>
</feature>
<evidence type="ECO:0000313" key="3">
    <source>
        <dbReference type="Proteomes" id="UP000242188"/>
    </source>
</evidence>
<feature type="compositionally biased region" description="Polar residues" evidence="1">
    <location>
        <begin position="956"/>
        <end position="973"/>
    </location>
</feature>
<feature type="region of interest" description="Disordered" evidence="1">
    <location>
        <begin position="1"/>
        <end position="73"/>
    </location>
</feature>
<feature type="region of interest" description="Disordered" evidence="1">
    <location>
        <begin position="86"/>
        <end position="191"/>
    </location>
</feature>
<feature type="compositionally biased region" description="Polar residues" evidence="1">
    <location>
        <begin position="387"/>
        <end position="414"/>
    </location>
</feature>
<organism evidence="2 3">
    <name type="scientific">Mizuhopecten yessoensis</name>
    <name type="common">Japanese scallop</name>
    <name type="synonym">Patinopecten yessoensis</name>
    <dbReference type="NCBI Taxonomy" id="6573"/>
    <lineage>
        <taxon>Eukaryota</taxon>
        <taxon>Metazoa</taxon>
        <taxon>Spiralia</taxon>
        <taxon>Lophotrochozoa</taxon>
        <taxon>Mollusca</taxon>
        <taxon>Bivalvia</taxon>
        <taxon>Autobranchia</taxon>
        <taxon>Pteriomorphia</taxon>
        <taxon>Pectinida</taxon>
        <taxon>Pectinoidea</taxon>
        <taxon>Pectinidae</taxon>
        <taxon>Mizuhopecten</taxon>
    </lineage>
</organism>
<feature type="compositionally biased region" description="Polar residues" evidence="1">
    <location>
        <begin position="496"/>
        <end position="506"/>
    </location>
</feature>
<evidence type="ECO:0000256" key="1">
    <source>
        <dbReference type="SAM" id="MobiDB-lite"/>
    </source>
</evidence>
<protein>
    <submittedName>
        <fullName evidence="2">Uncharacterized protein</fullName>
    </submittedName>
</protein>
<feature type="compositionally biased region" description="Polar residues" evidence="1">
    <location>
        <begin position="39"/>
        <end position="57"/>
    </location>
</feature>
<sequence>MSSGSGAPRGPVPAGSDPNQAGDDSHAEKGDNHKGQIEVQRSVNSSGNQTTANQQQYSRHEVHFTFGKSDQIVNISDAVSGAYKYEEEDKKEATSHGKGQPDLQRSGSSIGNQTTANQKQSSTLEGGQSTPVDFTLATSNQRDKIPGQGVDSYETGGGAQGGDVAAAMASPEDTPNPPPRSQGKKTDSFRGFQDIDYSGHFKIKLISRDTEMTIYTKVLKMETEEERFVKFCHLFYCDLQLCAVKEAFQSDLKLDVIKGGYPPSVCTQPGASDPVAVTVKSFLNSLCYQLSAVNISSTPWNIDQVRTILSSLDSYRKAIVTGYEVSGDVATNYWLAGERGSMKSAIDVLVQRLGPRSNPVQQSPTKQDMKEPDRNRTDGSPFIGQQERLSQTDSRLQQTGLAVSGQKQQLGTDQVTERTHFDQQNTRLVTTNQEYHFNAGPDSLRCKPMVSGSDSAPPGHSGSGDSSSDHTRPSMGDGQVRVTSENELERTRSQKEAVNQETGTSDRSVEVADVDIHFTDTDLGNVPSQTETQKQRGYEQQLSEWSGQNAKNPQQGSTSTPVDQSIDRCQGQGQIGEHRDPVGAQTGGQNAAVQYMTEPSPGRGDQYKLPQGQPPSTKHDVHHETASSIITMKKNLGRLDENILSSLPLILKDLRYKFKNVKIELEKGQHTVNITGAEVDVRRVTTEIVNQLKAVKDNKVEINNKHIKQEAINMFREKSVFDYLRENIRSQEVACHLTRIEDSAGVYLLIYTADTDTERAVRLVTSSVVCREIEMDSDWKLFLDSKYVQREMSDLQKEYNGKVAITTQESLVTLSCTADIEHAVSKIVNRMKKDFLREGNKTVKYTPGGDLTVELCTKVLQHDIQMMEEKYGVKCHPVKKNRKQGWEVTGPCGTLEKAVDTLKELSATVTSRHLPLVDKITEAFFKTQPGQDEMVRVAENTGCLVTLLEQEVAVSQGTSGEVTSGRQGQVSATERSDRSNLAGRQWCSGDGGVVALYCGDGWRSTSDVLVELTQNKGTQAVRLQPYQDKVTVNLNLPEWRDGNNKEKDIIRKHFQEIIIMAAEKGYTSLTVLLDDCERCGWKERKACISLVKNTLYSLQTENAGACSCVYFVRDQGMFMVLRDVIDDSFRNTTQKYLNITDEKDEVALDWEHVDWSDIKGM</sequence>
<dbReference type="OrthoDB" id="10052316at2759"/>
<feature type="compositionally biased region" description="Basic and acidic residues" evidence="1">
    <location>
        <begin position="86"/>
        <end position="95"/>
    </location>
</feature>
<name>A0A210QKM3_MIZYE</name>
<accession>A0A210QKM3</accession>
<evidence type="ECO:0000313" key="2">
    <source>
        <dbReference type="EMBL" id="OWF49272.1"/>
    </source>
</evidence>
<feature type="region of interest" description="Disordered" evidence="1">
    <location>
        <begin position="439"/>
        <end position="567"/>
    </location>
</feature>
<keyword evidence="3" id="KW-1185">Reference proteome</keyword>
<reference evidence="2 3" key="1">
    <citation type="journal article" date="2017" name="Nat. Ecol. Evol.">
        <title>Scallop genome provides insights into evolution of bilaterian karyotype and development.</title>
        <authorList>
            <person name="Wang S."/>
            <person name="Zhang J."/>
            <person name="Jiao W."/>
            <person name="Li J."/>
            <person name="Xun X."/>
            <person name="Sun Y."/>
            <person name="Guo X."/>
            <person name="Huan P."/>
            <person name="Dong B."/>
            <person name="Zhang L."/>
            <person name="Hu X."/>
            <person name="Sun X."/>
            <person name="Wang J."/>
            <person name="Zhao C."/>
            <person name="Wang Y."/>
            <person name="Wang D."/>
            <person name="Huang X."/>
            <person name="Wang R."/>
            <person name="Lv J."/>
            <person name="Li Y."/>
            <person name="Zhang Z."/>
            <person name="Liu B."/>
            <person name="Lu W."/>
            <person name="Hui Y."/>
            <person name="Liang J."/>
            <person name="Zhou Z."/>
            <person name="Hou R."/>
            <person name="Li X."/>
            <person name="Liu Y."/>
            <person name="Li H."/>
            <person name="Ning X."/>
            <person name="Lin Y."/>
            <person name="Zhao L."/>
            <person name="Xing Q."/>
            <person name="Dou J."/>
            <person name="Li Y."/>
            <person name="Mao J."/>
            <person name="Guo H."/>
            <person name="Dou H."/>
            <person name="Li T."/>
            <person name="Mu C."/>
            <person name="Jiang W."/>
            <person name="Fu Q."/>
            <person name="Fu X."/>
            <person name="Miao Y."/>
            <person name="Liu J."/>
            <person name="Yu Q."/>
            <person name="Li R."/>
            <person name="Liao H."/>
            <person name="Li X."/>
            <person name="Kong Y."/>
            <person name="Jiang Z."/>
            <person name="Chourrout D."/>
            <person name="Li R."/>
            <person name="Bao Z."/>
        </authorList>
    </citation>
    <scope>NUCLEOTIDE SEQUENCE [LARGE SCALE GENOMIC DNA]</scope>
    <source>
        <strain evidence="2 3">PY_sf001</strain>
    </source>
</reference>
<dbReference type="AlphaFoldDB" id="A0A210QKM3"/>
<feature type="region of interest" description="Disordered" evidence="1">
    <location>
        <begin position="354"/>
        <end position="426"/>
    </location>
</feature>
<feature type="region of interest" description="Disordered" evidence="1">
    <location>
        <begin position="595"/>
        <end position="623"/>
    </location>
</feature>
<feature type="compositionally biased region" description="Basic and acidic residues" evidence="1">
    <location>
        <begin position="367"/>
        <end position="377"/>
    </location>
</feature>
<feature type="compositionally biased region" description="Polar residues" evidence="1">
    <location>
        <begin position="103"/>
        <end position="140"/>
    </location>
</feature>
<gene>
    <name evidence="2" type="ORF">KP79_PYT16945</name>
</gene>
<dbReference type="EMBL" id="NEDP02003185">
    <property type="protein sequence ID" value="OWF49272.1"/>
    <property type="molecule type" value="Genomic_DNA"/>
</dbReference>
<feature type="region of interest" description="Disordered" evidence="1">
    <location>
        <begin position="956"/>
        <end position="976"/>
    </location>
</feature>
<feature type="compositionally biased region" description="Basic and acidic residues" evidence="1">
    <location>
        <begin position="23"/>
        <end position="36"/>
    </location>
</feature>
<comment type="caution">
    <text evidence="2">The sequence shown here is derived from an EMBL/GenBank/DDBJ whole genome shotgun (WGS) entry which is preliminary data.</text>
</comment>
<feature type="compositionally biased region" description="Basic and acidic residues" evidence="1">
    <location>
        <begin position="507"/>
        <end position="520"/>
    </location>
</feature>
<proteinExistence type="predicted"/>
<dbReference type="Proteomes" id="UP000242188">
    <property type="component" value="Unassembled WGS sequence"/>
</dbReference>
<feature type="compositionally biased region" description="Low complexity" evidence="1">
    <location>
        <begin position="451"/>
        <end position="466"/>
    </location>
</feature>